<keyword evidence="4" id="KW-1185">Reference proteome</keyword>
<evidence type="ECO:0000256" key="1">
    <source>
        <dbReference type="SAM" id="Phobius"/>
    </source>
</evidence>
<evidence type="ECO:0000313" key="3">
    <source>
        <dbReference type="EMBL" id="SFL32571.1"/>
    </source>
</evidence>
<protein>
    <recommendedName>
        <fullName evidence="2">DUF4342 domain-containing protein</fullName>
    </recommendedName>
</protein>
<keyword evidence="1" id="KW-0812">Transmembrane</keyword>
<dbReference type="RefSeq" id="WP_090931964.1">
    <property type="nucleotide sequence ID" value="NZ_FOTS01000001.1"/>
</dbReference>
<dbReference type="SUPFAM" id="SSF46934">
    <property type="entry name" value="UBA-like"/>
    <property type="match status" value="1"/>
</dbReference>
<dbReference type="STRING" id="1123291.SAMN04490355_1001148"/>
<keyword evidence="1" id="KW-1133">Transmembrane helix</keyword>
<dbReference type="OrthoDB" id="129626at2"/>
<name>A0A1I4GTS3_9FIRM</name>
<organism evidence="3 4">
    <name type="scientific">Pelosinus propionicus DSM 13327</name>
    <dbReference type="NCBI Taxonomy" id="1123291"/>
    <lineage>
        <taxon>Bacteria</taxon>
        <taxon>Bacillati</taxon>
        <taxon>Bacillota</taxon>
        <taxon>Negativicutes</taxon>
        <taxon>Selenomonadales</taxon>
        <taxon>Sporomusaceae</taxon>
        <taxon>Pelosinus</taxon>
    </lineage>
</organism>
<reference evidence="4" key="1">
    <citation type="submission" date="2016-10" db="EMBL/GenBank/DDBJ databases">
        <authorList>
            <person name="Varghese N."/>
            <person name="Submissions S."/>
        </authorList>
    </citation>
    <scope>NUCLEOTIDE SEQUENCE [LARGE SCALE GENOMIC DNA]</scope>
    <source>
        <strain evidence="4">DSM 13327</strain>
    </source>
</reference>
<sequence>MEEITLEKIDIIRGRTGLSYREAKEALERNQGILLDTLIELDEKREAKWTEGFSVRSGEVIDKIKALIHEGNVNKISIKSEGRTLVEIPVTLGALGAVVLPQIAALGVLIAMFKRCSIEVVRNDGSTTETRISDDDTIIDEEKNEFHKNSGL</sequence>
<gene>
    <name evidence="3" type="ORF">SAMN04490355_1001148</name>
</gene>
<dbReference type="AlphaFoldDB" id="A0A1I4GTS3"/>
<dbReference type="InterPro" id="IPR025642">
    <property type="entry name" value="DUF4342"/>
</dbReference>
<accession>A0A1I4GTS3</accession>
<feature type="transmembrane region" description="Helical" evidence="1">
    <location>
        <begin position="90"/>
        <end position="113"/>
    </location>
</feature>
<proteinExistence type="predicted"/>
<dbReference type="Pfam" id="PF14242">
    <property type="entry name" value="DUF4342"/>
    <property type="match status" value="1"/>
</dbReference>
<keyword evidence="1" id="KW-0472">Membrane</keyword>
<dbReference type="EMBL" id="FOTS01000001">
    <property type="protein sequence ID" value="SFL32571.1"/>
    <property type="molecule type" value="Genomic_DNA"/>
</dbReference>
<feature type="domain" description="DUF4342" evidence="2">
    <location>
        <begin position="48"/>
        <end position="122"/>
    </location>
</feature>
<evidence type="ECO:0000313" key="4">
    <source>
        <dbReference type="Proteomes" id="UP000199520"/>
    </source>
</evidence>
<dbReference type="InterPro" id="IPR009060">
    <property type="entry name" value="UBA-like_sf"/>
</dbReference>
<evidence type="ECO:0000259" key="2">
    <source>
        <dbReference type="Pfam" id="PF14242"/>
    </source>
</evidence>
<dbReference type="CDD" id="cd14360">
    <property type="entry name" value="UBA_NAC_like_bac"/>
    <property type="match status" value="1"/>
</dbReference>
<dbReference type="Proteomes" id="UP000199520">
    <property type="component" value="Unassembled WGS sequence"/>
</dbReference>